<evidence type="ECO:0000313" key="2">
    <source>
        <dbReference type="EMBL" id="KAJ8066024.1"/>
    </source>
</evidence>
<dbReference type="EMBL" id="JAPEIS010000005">
    <property type="protein sequence ID" value="KAJ8066024.1"/>
    <property type="molecule type" value="Genomic_DNA"/>
</dbReference>
<evidence type="ECO:0000313" key="3">
    <source>
        <dbReference type="Proteomes" id="UP001152300"/>
    </source>
</evidence>
<keyword evidence="1" id="KW-1133">Transmembrane helix</keyword>
<sequence length="756" mass="83762">MSFLRNRTNFRTDIDDDDRIPGQADESVLFQTTGRTVRHSQQLVRSQILNPKLTQDRRNKARDALAAVRGAGDKLRGISLLSGLASSPVTDVVPASATPEQLATGDDLPPVSGLARADGPIANNQGPARRTRWSWMAQSPNIIADLKNFMPLQFEFPPHPERDRSNDWFQDAYAVLFDRIIVFAKDYFGFQDLEGNFNEPWAIDMPDEFYRYVELIAEPDPAVGGWDEMLTNTETRTFLIVGIIVKILEVKVFAPNLWGNTKEGEDLLHNLDRALLDSEGYSRQQLRCKSIRTLLGGASVTPNFHKDCTTLTAQILLLLGPLFDYLTLLPARPNTIIPQPTALYQSLHNIISSAAYLSLCTRISPTIMHITSLVPGSLYSPEEHTSILQPSWTLSKTIIQDRWTRDHELMEVERAQAEGYKIGYEIAGQARQQSKAGMLALQRFLDAQKKLAEHKPPGYTHRASVKIAVWPVTRRYWAGNSKPGGDMDGQSVYNVTGAGAVFYYKEIDKPVESLFDFVARKKKMIHGRYKRARDLLAVLGLLSLGVFLVLFYVVGWAGSIAWMEGVLNSITEFLKQWMEKGKEAAHSAYGCSGSPGADWLARTGEDPLGGVKDVYSKATDGIRESYDTFSSKAMEGAQGGFDIYASQKSKAAEAYDSFSPRAKEGFKEGFQKRTSKAGSTYDRVAPKAKEGVQDGFDAYSSKRSPLGGVAGDVYEKTSVNAKGAYEKTSSKARDAAGDAYETVSSYAETMAHGREE</sequence>
<accession>A0A9X0AP99</accession>
<protein>
    <submittedName>
        <fullName evidence="2">Uncharacterized protein</fullName>
    </submittedName>
</protein>
<dbReference type="AlphaFoldDB" id="A0A9X0AP99"/>
<reference evidence="2" key="1">
    <citation type="submission" date="2022-11" db="EMBL/GenBank/DDBJ databases">
        <title>Genome Resource of Sclerotinia nivalis Strain SnTB1, a Plant Pathogen Isolated from American Ginseng.</title>
        <authorList>
            <person name="Fan S."/>
        </authorList>
    </citation>
    <scope>NUCLEOTIDE SEQUENCE</scope>
    <source>
        <strain evidence="2">SnTB1</strain>
    </source>
</reference>
<dbReference type="OrthoDB" id="309640at2759"/>
<organism evidence="2 3">
    <name type="scientific">Sclerotinia nivalis</name>
    <dbReference type="NCBI Taxonomy" id="352851"/>
    <lineage>
        <taxon>Eukaryota</taxon>
        <taxon>Fungi</taxon>
        <taxon>Dikarya</taxon>
        <taxon>Ascomycota</taxon>
        <taxon>Pezizomycotina</taxon>
        <taxon>Leotiomycetes</taxon>
        <taxon>Helotiales</taxon>
        <taxon>Sclerotiniaceae</taxon>
        <taxon>Sclerotinia</taxon>
    </lineage>
</organism>
<keyword evidence="3" id="KW-1185">Reference proteome</keyword>
<proteinExistence type="predicted"/>
<name>A0A9X0AP99_9HELO</name>
<gene>
    <name evidence="2" type="ORF">OCU04_005118</name>
</gene>
<comment type="caution">
    <text evidence="2">The sequence shown here is derived from an EMBL/GenBank/DDBJ whole genome shotgun (WGS) entry which is preliminary data.</text>
</comment>
<evidence type="ECO:0000256" key="1">
    <source>
        <dbReference type="SAM" id="Phobius"/>
    </source>
</evidence>
<dbReference type="Proteomes" id="UP001152300">
    <property type="component" value="Unassembled WGS sequence"/>
</dbReference>
<feature type="transmembrane region" description="Helical" evidence="1">
    <location>
        <begin position="535"/>
        <end position="563"/>
    </location>
</feature>
<keyword evidence="1" id="KW-0812">Transmembrane</keyword>
<keyword evidence="1" id="KW-0472">Membrane</keyword>